<dbReference type="Proteomes" id="UP000308197">
    <property type="component" value="Unassembled WGS sequence"/>
</dbReference>
<accession>A0A5C3P5L7</accession>
<name>A0A5C3P5L7_9APHY</name>
<protein>
    <submittedName>
        <fullName evidence="1">Uncharacterized protein</fullName>
    </submittedName>
</protein>
<keyword evidence="2" id="KW-1185">Reference proteome</keyword>
<evidence type="ECO:0000313" key="2">
    <source>
        <dbReference type="Proteomes" id="UP000308197"/>
    </source>
</evidence>
<organism evidence="1 2">
    <name type="scientific">Polyporus arcularius HHB13444</name>
    <dbReference type="NCBI Taxonomy" id="1314778"/>
    <lineage>
        <taxon>Eukaryota</taxon>
        <taxon>Fungi</taxon>
        <taxon>Dikarya</taxon>
        <taxon>Basidiomycota</taxon>
        <taxon>Agaricomycotina</taxon>
        <taxon>Agaricomycetes</taxon>
        <taxon>Polyporales</taxon>
        <taxon>Polyporaceae</taxon>
        <taxon>Polyporus</taxon>
    </lineage>
</organism>
<dbReference type="EMBL" id="ML211311">
    <property type="protein sequence ID" value="TFK84522.1"/>
    <property type="molecule type" value="Genomic_DNA"/>
</dbReference>
<sequence length="86" mass="9966">MGRRQRTYVRQVSLGTWVVCLGQSRTHPKWWHTVLEDVWILHYAKDTNNGTCIDCPPKATEILLKNRSTVDPHHSLSNRKVFPTPS</sequence>
<dbReference type="AlphaFoldDB" id="A0A5C3P5L7"/>
<evidence type="ECO:0000313" key="1">
    <source>
        <dbReference type="EMBL" id="TFK84522.1"/>
    </source>
</evidence>
<gene>
    <name evidence="1" type="ORF">K466DRAFT_222074</name>
</gene>
<proteinExistence type="predicted"/>
<reference evidence="1 2" key="1">
    <citation type="journal article" date="2019" name="Nat. Ecol. Evol.">
        <title>Megaphylogeny resolves global patterns of mushroom evolution.</title>
        <authorList>
            <person name="Varga T."/>
            <person name="Krizsan K."/>
            <person name="Foldi C."/>
            <person name="Dima B."/>
            <person name="Sanchez-Garcia M."/>
            <person name="Sanchez-Ramirez S."/>
            <person name="Szollosi G.J."/>
            <person name="Szarkandi J.G."/>
            <person name="Papp V."/>
            <person name="Albert L."/>
            <person name="Andreopoulos W."/>
            <person name="Angelini C."/>
            <person name="Antonin V."/>
            <person name="Barry K.W."/>
            <person name="Bougher N.L."/>
            <person name="Buchanan P."/>
            <person name="Buyck B."/>
            <person name="Bense V."/>
            <person name="Catcheside P."/>
            <person name="Chovatia M."/>
            <person name="Cooper J."/>
            <person name="Damon W."/>
            <person name="Desjardin D."/>
            <person name="Finy P."/>
            <person name="Geml J."/>
            <person name="Haridas S."/>
            <person name="Hughes K."/>
            <person name="Justo A."/>
            <person name="Karasinski D."/>
            <person name="Kautmanova I."/>
            <person name="Kiss B."/>
            <person name="Kocsube S."/>
            <person name="Kotiranta H."/>
            <person name="LaButti K.M."/>
            <person name="Lechner B.E."/>
            <person name="Liimatainen K."/>
            <person name="Lipzen A."/>
            <person name="Lukacs Z."/>
            <person name="Mihaltcheva S."/>
            <person name="Morgado L.N."/>
            <person name="Niskanen T."/>
            <person name="Noordeloos M.E."/>
            <person name="Ohm R.A."/>
            <person name="Ortiz-Santana B."/>
            <person name="Ovrebo C."/>
            <person name="Racz N."/>
            <person name="Riley R."/>
            <person name="Savchenko A."/>
            <person name="Shiryaev A."/>
            <person name="Soop K."/>
            <person name="Spirin V."/>
            <person name="Szebenyi C."/>
            <person name="Tomsovsky M."/>
            <person name="Tulloss R.E."/>
            <person name="Uehling J."/>
            <person name="Grigoriev I.V."/>
            <person name="Vagvolgyi C."/>
            <person name="Papp T."/>
            <person name="Martin F.M."/>
            <person name="Miettinen O."/>
            <person name="Hibbett D.S."/>
            <person name="Nagy L.G."/>
        </authorList>
    </citation>
    <scope>NUCLEOTIDE SEQUENCE [LARGE SCALE GENOMIC DNA]</scope>
    <source>
        <strain evidence="1 2">HHB13444</strain>
    </source>
</reference>
<dbReference type="InParanoid" id="A0A5C3P5L7"/>